<dbReference type="FunFam" id="3.40.50.300:FF:000134">
    <property type="entry name" value="Iron-enterobactin ABC transporter ATP-binding protein"/>
    <property type="match status" value="1"/>
</dbReference>
<reference evidence="6" key="1">
    <citation type="submission" date="2018-06" db="EMBL/GenBank/DDBJ databases">
        <authorList>
            <person name="Zhirakovskaya E."/>
        </authorList>
    </citation>
    <scope>NUCLEOTIDE SEQUENCE</scope>
</reference>
<dbReference type="PANTHER" id="PTHR42734">
    <property type="entry name" value="METAL TRANSPORT SYSTEM ATP-BINDING PROTEIN TM_0124-RELATED"/>
    <property type="match status" value="1"/>
</dbReference>
<feature type="domain" description="ABC transporter" evidence="5">
    <location>
        <begin position="22"/>
        <end position="264"/>
    </location>
</feature>
<dbReference type="GO" id="GO:0005524">
    <property type="term" value="F:ATP binding"/>
    <property type="evidence" value="ECO:0007669"/>
    <property type="project" value="UniProtKB-KW"/>
</dbReference>
<keyword evidence="2" id="KW-0813">Transport</keyword>
<dbReference type="InterPro" id="IPR003593">
    <property type="entry name" value="AAA+_ATPase"/>
</dbReference>
<dbReference type="GO" id="GO:0016887">
    <property type="term" value="F:ATP hydrolysis activity"/>
    <property type="evidence" value="ECO:0007669"/>
    <property type="project" value="InterPro"/>
</dbReference>
<comment type="similarity">
    <text evidence="1">Belongs to the ABC transporter superfamily.</text>
</comment>
<dbReference type="SUPFAM" id="SSF52540">
    <property type="entry name" value="P-loop containing nucleoside triphosphate hydrolases"/>
    <property type="match status" value="1"/>
</dbReference>
<dbReference type="CDD" id="cd03235">
    <property type="entry name" value="ABC_Metallic_Cations"/>
    <property type="match status" value="1"/>
</dbReference>
<name>A0A3B0VWN1_9ZZZZ</name>
<evidence type="ECO:0000259" key="5">
    <source>
        <dbReference type="PROSITE" id="PS50893"/>
    </source>
</evidence>
<keyword evidence="3" id="KW-0547">Nucleotide-binding</keyword>
<dbReference type="InterPro" id="IPR017871">
    <property type="entry name" value="ABC_transporter-like_CS"/>
</dbReference>
<dbReference type="PROSITE" id="PS00211">
    <property type="entry name" value="ABC_TRANSPORTER_1"/>
    <property type="match status" value="1"/>
</dbReference>
<dbReference type="Gene3D" id="3.40.50.300">
    <property type="entry name" value="P-loop containing nucleotide triphosphate hydrolases"/>
    <property type="match status" value="1"/>
</dbReference>
<dbReference type="PROSITE" id="PS50893">
    <property type="entry name" value="ABC_TRANSPORTER_2"/>
    <property type="match status" value="1"/>
</dbReference>
<dbReference type="InterPro" id="IPR027417">
    <property type="entry name" value="P-loop_NTPase"/>
</dbReference>
<organism evidence="6">
    <name type="scientific">hydrothermal vent metagenome</name>
    <dbReference type="NCBI Taxonomy" id="652676"/>
    <lineage>
        <taxon>unclassified sequences</taxon>
        <taxon>metagenomes</taxon>
        <taxon>ecological metagenomes</taxon>
    </lineage>
</organism>
<evidence type="ECO:0000256" key="4">
    <source>
        <dbReference type="ARBA" id="ARBA00022840"/>
    </source>
</evidence>
<keyword evidence="4" id="KW-0067">ATP-binding</keyword>
<proteinExistence type="inferred from homology"/>
<dbReference type="AlphaFoldDB" id="A0A3B0VWN1"/>
<evidence type="ECO:0000313" key="6">
    <source>
        <dbReference type="EMBL" id="VAW43522.1"/>
    </source>
</evidence>
<dbReference type="SMART" id="SM00382">
    <property type="entry name" value="AAA"/>
    <property type="match status" value="1"/>
</dbReference>
<accession>A0A3B0VWN1</accession>
<evidence type="ECO:0000256" key="3">
    <source>
        <dbReference type="ARBA" id="ARBA00022741"/>
    </source>
</evidence>
<protein>
    <recommendedName>
        <fullName evidence="5">ABC transporter domain-containing protein</fullName>
    </recommendedName>
</protein>
<evidence type="ECO:0000256" key="2">
    <source>
        <dbReference type="ARBA" id="ARBA00022448"/>
    </source>
</evidence>
<dbReference type="Pfam" id="PF00005">
    <property type="entry name" value="ABC_tran"/>
    <property type="match status" value="1"/>
</dbReference>
<evidence type="ECO:0000256" key="1">
    <source>
        <dbReference type="ARBA" id="ARBA00005417"/>
    </source>
</evidence>
<dbReference type="PANTHER" id="PTHR42734:SF5">
    <property type="entry name" value="IRON TRANSPORT SYSTEM ATP-BINDING PROTEIN HI_0361-RELATED"/>
    <property type="match status" value="1"/>
</dbReference>
<sequence>MTQFVTALSGRGVVHDPQTPSLQMNNVSVAYAAGAQAVSVGNGRVYALQNITFTSQRGERIAVVGPNGAGKSTLFKLIVGTLKPSKGQVHVFGHGPAGHICIGYVPQRNDIDWSFPVTVEDVVMMGRVGQIGFFRWPRRRDWQLVQQSLARVQASHLAKKQIGELSGGQQQRVFIARALAQEAQLLLLDEPLNGLDTPSQQTIFNILDSLRPDGVTVLVATHDLQLAADRFDKIMLLNRSIVAFDAPTAVLTSDHLLQAYGGHAHVLSDTDQPILVDDCCDHNEISLQSRIANRQS</sequence>
<gene>
    <name evidence="6" type="ORF">MNBD_CHLOROFLEXI01-1697</name>
</gene>
<dbReference type="InterPro" id="IPR050153">
    <property type="entry name" value="Metal_Ion_Import_ABC"/>
</dbReference>
<dbReference type="InterPro" id="IPR003439">
    <property type="entry name" value="ABC_transporter-like_ATP-bd"/>
</dbReference>
<dbReference type="EMBL" id="UOEU01001101">
    <property type="protein sequence ID" value="VAW43522.1"/>
    <property type="molecule type" value="Genomic_DNA"/>
</dbReference>